<comment type="caution">
    <text evidence="1">The sequence shown here is derived from an EMBL/GenBank/DDBJ whole genome shotgun (WGS) entry which is preliminary data.</text>
</comment>
<feature type="non-terminal residue" evidence="1">
    <location>
        <position position="1"/>
    </location>
</feature>
<protein>
    <submittedName>
        <fullName evidence="1">Uncharacterized protein</fullName>
    </submittedName>
</protein>
<keyword evidence="2" id="KW-1185">Reference proteome</keyword>
<reference evidence="1" key="1">
    <citation type="submission" date="2018-05" db="EMBL/GenBank/DDBJ databases">
        <title>Draft genome of Mucuna pruriens seed.</title>
        <authorList>
            <person name="Nnadi N.E."/>
            <person name="Vos R."/>
            <person name="Hasami M.H."/>
            <person name="Devisetty U.K."/>
            <person name="Aguiy J.C."/>
        </authorList>
    </citation>
    <scope>NUCLEOTIDE SEQUENCE [LARGE SCALE GENOMIC DNA]</scope>
    <source>
        <strain evidence="1">JCA_2017</strain>
    </source>
</reference>
<evidence type="ECO:0000313" key="2">
    <source>
        <dbReference type="Proteomes" id="UP000257109"/>
    </source>
</evidence>
<evidence type="ECO:0000313" key="1">
    <source>
        <dbReference type="EMBL" id="RDY02420.1"/>
    </source>
</evidence>
<gene>
    <name evidence="1" type="ORF">CR513_14126</name>
</gene>
<dbReference type="EMBL" id="QJKJ01002540">
    <property type="protein sequence ID" value="RDY02420.1"/>
    <property type="molecule type" value="Genomic_DNA"/>
</dbReference>
<organism evidence="1 2">
    <name type="scientific">Mucuna pruriens</name>
    <name type="common">Velvet bean</name>
    <name type="synonym">Dolichos pruriens</name>
    <dbReference type="NCBI Taxonomy" id="157652"/>
    <lineage>
        <taxon>Eukaryota</taxon>
        <taxon>Viridiplantae</taxon>
        <taxon>Streptophyta</taxon>
        <taxon>Embryophyta</taxon>
        <taxon>Tracheophyta</taxon>
        <taxon>Spermatophyta</taxon>
        <taxon>Magnoliopsida</taxon>
        <taxon>eudicotyledons</taxon>
        <taxon>Gunneridae</taxon>
        <taxon>Pentapetalae</taxon>
        <taxon>rosids</taxon>
        <taxon>fabids</taxon>
        <taxon>Fabales</taxon>
        <taxon>Fabaceae</taxon>
        <taxon>Papilionoideae</taxon>
        <taxon>50 kb inversion clade</taxon>
        <taxon>NPAAA clade</taxon>
        <taxon>indigoferoid/millettioid clade</taxon>
        <taxon>Phaseoleae</taxon>
        <taxon>Mucuna</taxon>
    </lineage>
</organism>
<proteinExistence type="predicted"/>
<accession>A0A371HI20</accession>
<sequence>MGRFKTLFYKARMNRCKELEADYKHWLVAEIVLPPLEEWRKNVCIFKNFVEMNQKFRAEWDDIYWDAIIHSAPAS</sequence>
<dbReference type="AlphaFoldDB" id="A0A371HI20"/>
<dbReference type="Proteomes" id="UP000257109">
    <property type="component" value="Unassembled WGS sequence"/>
</dbReference>
<name>A0A371HI20_MUCPR</name>